<reference evidence="3 4" key="1">
    <citation type="submission" date="2023-08" db="EMBL/GenBank/DDBJ databases">
        <title>Arthrobacter horti sp. nov., isolated from forest soil.</title>
        <authorList>
            <person name="Park M."/>
        </authorList>
    </citation>
    <scope>NUCLEOTIDE SEQUENCE [LARGE SCALE GENOMIC DNA]</scope>
    <source>
        <strain evidence="3 4">YJM1</strain>
    </source>
</reference>
<comment type="caution">
    <text evidence="3">The sequence shown here is derived from an EMBL/GenBank/DDBJ whole genome shotgun (WGS) entry which is preliminary data.</text>
</comment>
<dbReference type="PANTHER" id="PTHR33542">
    <property type="entry name" value="SIROHYDROCHLORIN FERROCHELATASE, CHLOROPLASTIC"/>
    <property type="match status" value="1"/>
</dbReference>
<dbReference type="Proteomes" id="UP001232725">
    <property type="component" value="Unassembled WGS sequence"/>
</dbReference>
<protein>
    <submittedName>
        <fullName evidence="3">CbiX/SirB N-terminal domain-containing protein</fullName>
    </submittedName>
</protein>
<sequence>MSETPVLIACSHGTSNATGDAEVRGLREAVAALRPGLEVLEAYVDVQEPALPGVVAGLAEGRTAVIVPLLLSVGFHVQVDIARAAASRPGTLAAAPLGPDELLAEVLRDRLTEAGLADDDAVVLAAAGSSRPEASVAVEEVAGHLASLLGRPVRCAYGSAAEPKVPDAVAQLRAEGASRVVVASYLLAHGWFHDQLFKAGADVVAEPLLPARSLAELVLKHFDEALEAAG</sequence>
<keyword evidence="2" id="KW-0456">Lyase</keyword>
<evidence type="ECO:0000313" key="3">
    <source>
        <dbReference type="EMBL" id="MDP5227482.1"/>
    </source>
</evidence>
<evidence type="ECO:0000313" key="4">
    <source>
        <dbReference type="Proteomes" id="UP001232725"/>
    </source>
</evidence>
<evidence type="ECO:0000256" key="2">
    <source>
        <dbReference type="ARBA" id="ARBA00023239"/>
    </source>
</evidence>
<dbReference type="EMBL" id="JAVALS010000006">
    <property type="protein sequence ID" value="MDP5227482.1"/>
    <property type="molecule type" value="Genomic_DNA"/>
</dbReference>
<dbReference type="SUPFAM" id="SSF53800">
    <property type="entry name" value="Chelatase"/>
    <property type="match status" value="1"/>
</dbReference>
<dbReference type="Pfam" id="PF01903">
    <property type="entry name" value="CbiX"/>
    <property type="match status" value="2"/>
</dbReference>
<organism evidence="3 4">
    <name type="scientific">Arthrobacter horti</name>
    <dbReference type="NCBI Taxonomy" id="3068273"/>
    <lineage>
        <taxon>Bacteria</taxon>
        <taxon>Bacillati</taxon>
        <taxon>Actinomycetota</taxon>
        <taxon>Actinomycetes</taxon>
        <taxon>Micrococcales</taxon>
        <taxon>Micrococcaceae</taxon>
        <taxon>Arthrobacter</taxon>
    </lineage>
</organism>
<accession>A0ABT9IQ46</accession>
<name>A0ABT9IQ46_9MICC</name>
<gene>
    <name evidence="3" type="ORF">Q9R02_09990</name>
</gene>
<dbReference type="PANTHER" id="PTHR33542:SF5">
    <property type="entry name" value="FERROCHELATASE CHE1"/>
    <property type="match status" value="1"/>
</dbReference>
<evidence type="ECO:0000256" key="1">
    <source>
        <dbReference type="ARBA" id="ARBA00022723"/>
    </source>
</evidence>
<dbReference type="InterPro" id="IPR002762">
    <property type="entry name" value="CbiX-like"/>
</dbReference>
<dbReference type="CDD" id="cd03416">
    <property type="entry name" value="CbiX_SirB_N"/>
    <property type="match status" value="1"/>
</dbReference>
<dbReference type="InterPro" id="IPR050963">
    <property type="entry name" value="Sirohydro_Cobaltochel/CbiX"/>
</dbReference>
<proteinExistence type="predicted"/>
<keyword evidence="1" id="KW-0479">Metal-binding</keyword>
<dbReference type="Gene3D" id="3.40.50.1400">
    <property type="match status" value="2"/>
</dbReference>
<keyword evidence="4" id="KW-1185">Reference proteome</keyword>
<dbReference type="RefSeq" id="WP_305996537.1">
    <property type="nucleotide sequence ID" value="NZ_JAVALS010000006.1"/>
</dbReference>